<evidence type="ECO:0000259" key="2">
    <source>
        <dbReference type="Pfam" id="PF07331"/>
    </source>
</evidence>
<gene>
    <name evidence="3" type="ORF">BN1804_02030</name>
</gene>
<dbReference type="InterPro" id="IPR009936">
    <property type="entry name" value="DUF1468"/>
</dbReference>
<accession>A0A0G4QAI3</accession>
<evidence type="ECO:0000313" key="4">
    <source>
        <dbReference type="Proteomes" id="UP000183920"/>
    </source>
</evidence>
<keyword evidence="1" id="KW-0812">Transmembrane</keyword>
<feature type="transmembrane region" description="Helical" evidence="1">
    <location>
        <begin position="74"/>
        <end position="103"/>
    </location>
</feature>
<feature type="transmembrane region" description="Helical" evidence="1">
    <location>
        <begin position="115"/>
        <end position="140"/>
    </location>
</feature>
<organism evidence="3 4">
    <name type="scientific">Proteus penneri</name>
    <dbReference type="NCBI Taxonomy" id="102862"/>
    <lineage>
        <taxon>Bacteria</taxon>
        <taxon>Pseudomonadati</taxon>
        <taxon>Pseudomonadota</taxon>
        <taxon>Gammaproteobacteria</taxon>
        <taxon>Enterobacterales</taxon>
        <taxon>Morganellaceae</taxon>
        <taxon>Proteus</taxon>
    </lineage>
</organism>
<proteinExistence type="predicted"/>
<keyword evidence="1" id="KW-1133">Transmembrane helix</keyword>
<dbReference type="AlphaFoldDB" id="A0A0G4QAI3"/>
<sequence>MPMLNRHILSLIFCCFGLFLIVYSAYSLGDFSEYGAAFMPSIIGGGIIIFSLIDIFSRHQESDIPLVSWHEIKFVLLIIGIILFYVFASNYLGFILTGLIITAPLMMKYATTKPIYSFIISASVVLGVYYLFTAVLLVPLPQLFS</sequence>
<feature type="transmembrane region" description="Helical" evidence="1">
    <location>
        <begin position="34"/>
        <end position="53"/>
    </location>
</feature>
<dbReference type="RefSeq" id="WP_072063949.1">
    <property type="nucleotide sequence ID" value="NZ_CVRY01000004.1"/>
</dbReference>
<keyword evidence="1" id="KW-0472">Membrane</keyword>
<dbReference type="Pfam" id="PF07331">
    <property type="entry name" value="TctB"/>
    <property type="match status" value="1"/>
</dbReference>
<evidence type="ECO:0000256" key="1">
    <source>
        <dbReference type="SAM" id="Phobius"/>
    </source>
</evidence>
<dbReference type="GeneID" id="83610813"/>
<reference evidence="4" key="1">
    <citation type="submission" date="2015-06" db="EMBL/GenBank/DDBJ databases">
        <authorList>
            <person name="Urmite Genomes"/>
        </authorList>
    </citation>
    <scope>NUCLEOTIDE SEQUENCE [LARGE SCALE GENOMIC DNA]</scope>
    <source>
        <strain evidence="4">CSUR P1867</strain>
    </source>
</reference>
<protein>
    <submittedName>
        <fullName evidence="3">Tripartite tricarboxylate transporter TctB family protein</fullName>
    </submittedName>
</protein>
<dbReference type="Proteomes" id="UP000183920">
    <property type="component" value="Unassembled WGS sequence"/>
</dbReference>
<evidence type="ECO:0000313" key="3">
    <source>
        <dbReference type="EMBL" id="CRL62596.1"/>
    </source>
</evidence>
<feature type="domain" description="DUF1468" evidence="2">
    <location>
        <begin position="8"/>
        <end position="141"/>
    </location>
</feature>
<dbReference type="EMBL" id="CVRY01000004">
    <property type="protein sequence ID" value="CRL62596.1"/>
    <property type="molecule type" value="Genomic_DNA"/>
</dbReference>
<name>A0A0G4QAI3_9GAMM</name>